<feature type="transmembrane region" description="Helical" evidence="6">
    <location>
        <begin position="279"/>
        <end position="302"/>
    </location>
</feature>
<dbReference type="GO" id="GO:0015095">
    <property type="term" value="F:magnesium ion transmembrane transporter activity"/>
    <property type="evidence" value="ECO:0007669"/>
    <property type="project" value="InterPro"/>
</dbReference>
<evidence type="ECO:0000256" key="3">
    <source>
        <dbReference type="ARBA" id="ARBA00022989"/>
    </source>
</evidence>
<dbReference type="AlphaFoldDB" id="A0A137PG76"/>
<feature type="compositionally biased region" description="Polar residues" evidence="5">
    <location>
        <begin position="344"/>
        <end position="358"/>
    </location>
</feature>
<evidence type="ECO:0000256" key="4">
    <source>
        <dbReference type="ARBA" id="ARBA00023136"/>
    </source>
</evidence>
<protein>
    <recommendedName>
        <fullName evidence="9">DUF803-domain-containing protein</fullName>
    </recommendedName>
</protein>
<evidence type="ECO:0008006" key="9">
    <source>
        <dbReference type="Google" id="ProtNLM"/>
    </source>
</evidence>
<feature type="transmembrane region" description="Helical" evidence="6">
    <location>
        <begin position="210"/>
        <end position="230"/>
    </location>
</feature>
<evidence type="ECO:0000256" key="2">
    <source>
        <dbReference type="ARBA" id="ARBA00022692"/>
    </source>
</evidence>
<feature type="transmembrane region" description="Helical" evidence="6">
    <location>
        <begin position="119"/>
        <end position="139"/>
    </location>
</feature>
<gene>
    <name evidence="7" type="ORF">CONCODRAFT_77121</name>
</gene>
<dbReference type="InterPro" id="IPR037185">
    <property type="entry name" value="EmrE-like"/>
</dbReference>
<evidence type="ECO:0000256" key="5">
    <source>
        <dbReference type="SAM" id="MobiDB-lite"/>
    </source>
</evidence>
<keyword evidence="3 6" id="KW-1133">Transmembrane helix</keyword>
<sequence length="381" mass="41910">MYSINDIENTDPDSTRFIVIGITVTILTSVIGSLGLTLQQKSFINQNSQLAEPLTPFRKFYRKHLWAIGFGIYLLGSATSSVSSIGSLPVTLLAPVGAFSLISNALFAKFILDDVLSYLSLIGTAIIVLGAGMVGYYGVIPDKIHNLDELLLLYQRPGFIIYFSIQELLLATLLIWNYFYNEKRLIKSESSLLPEKLPFNKYSVEINRTIIGLIYGACASAIQTQSILFCKSGIQLLTLTFGGNNQFNHLLTWVIVLGLVISVVVQLFFLNKGIEYCDIVVGIPSNYCVATLFCLFNGLAYFNQWNDLSWFNFIMVIVGTAILSTGVVLLSIRPKKPSPPSMCDNPTNKLGSKSNRSSLNLPINAHQPSTLASYGSISANI</sequence>
<feature type="region of interest" description="Disordered" evidence="5">
    <location>
        <begin position="337"/>
        <end position="358"/>
    </location>
</feature>
<proteinExistence type="predicted"/>
<dbReference type="OrthoDB" id="2504919at2759"/>
<evidence type="ECO:0000313" key="8">
    <source>
        <dbReference type="Proteomes" id="UP000070444"/>
    </source>
</evidence>
<dbReference type="SUPFAM" id="SSF103481">
    <property type="entry name" value="Multidrug resistance efflux transporter EmrE"/>
    <property type="match status" value="1"/>
</dbReference>
<dbReference type="STRING" id="796925.A0A137PG76"/>
<dbReference type="Pfam" id="PF05653">
    <property type="entry name" value="Mg_trans_NIPA"/>
    <property type="match status" value="2"/>
</dbReference>
<dbReference type="EMBL" id="KQ964429">
    <property type="protein sequence ID" value="KXN73994.1"/>
    <property type="molecule type" value="Genomic_DNA"/>
</dbReference>
<feature type="transmembrane region" description="Helical" evidence="6">
    <location>
        <begin position="308"/>
        <end position="332"/>
    </location>
</feature>
<feature type="transmembrane region" description="Helical" evidence="6">
    <location>
        <begin position="250"/>
        <end position="270"/>
    </location>
</feature>
<dbReference type="OMA" id="KPAFIAY"/>
<evidence type="ECO:0000313" key="7">
    <source>
        <dbReference type="EMBL" id="KXN73994.1"/>
    </source>
</evidence>
<dbReference type="PANTHER" id="PTHR12570">
    <property type="match status" value="1"/>
</dbReference>
<dbReference type="InterPro" id="IPR008521">
    <property type="entry name" value="Mg_trans_NIPA"/>
</dbReference>
<evidence type="ECO:0000256" key="6">
    <source>
        <dbReference type="SAM" id="Phobius"/>
    </source>
</evidence>
<dbReference type="PANTHER" id="PTHR12570:SF86">
    <property type="entry name" value="ADR321CP"/>
    <property type="match status" value="1"/>
</dbReference>
<organism evidence="7 8">
    <name type="scientific">Conidiobolus coronatus (strain ATCC 28846 / CBS 209.66 / NRRL 28638)</name>
    <name type="common">Delacroixia coronata</name>
    <dbReference type="NCBI Taxonomy" id="796925"/>
    <lineage>
        <taxon>Eukaryota</taxon>
        <taxon>Fungi</taxon>
        <taxon>Fungi incertae sedis</taxon>
        <taxon>Zoopagomycota</taxon>
        <taxon>Entomophthoromycotina</taxon>
        <taxon>Entomophthoromycetes</taxon>
        <taxon>Entomophthorales</taxon>
        <taxon>Ancylistaceae</taxon>
        <taxon>Conidiobolus</taxon>
    </lineage>
</organism>
<keyword evidence="2 6" id="KW-0812">Transmembrane</keyword>
<comment type="subcellular location">
    <subcellularLocation>
        <location evidence="1">Membrane</location>
        <topology evidence="1">Multi-pass membrane protein</topology>
    </subcellularLocation>
</comment>
<feature type="transmembrane region" description="Helical" evidence="6">
    <location>
        <begin position="17"/>
        <end position="38"/>
    </location>
</feature>
<dbReference type="Proteomes" id="UP000070444">
    <property type="component" value="Unassembled WGS sequence"/>
</dbReference>
<keyword evidence="4 6" id="KW-0472">Membrane</keyword>
<feature type="transmembrane region" description="Helical" evidence="6">
    <location>
        <begin position="65"/>
        <end position="86"/>
    </location>
</feature>
<accession>A0A137PG76</accession>
<reference evidence="7 8" key="1">
    <citation type="journal article" date="2015" name="Genome Biol. Evol.">
        <title>Phylogenomic analyses indicate that early fungi evolved digesting cell walls of algal ancestors of land plants.</title>
        <authorList>
            <person name="Chang Y."/>
            <person name="Wang S."/>
            <person name="Sekimoto S."/>
            <person name="Aerts A.L."/>
            <person name="Choi C."/>
            <person name="Clum A."/>
            <person name="LaButti K.M."/>
            <person name="Lindquist E.A."/>
            <person name="Yee Ngan C."/>
            <person name="Ohm R.A."/>
            <person name="Salamov A.A."/>
            <person name="Grigoriev I.V."/>
            <person name="Spatafora J.W."/>
            <person name="Berbee M.L."/>
        </authorList>
    </citation>
    <scope>NUCLEOTIDE SEQUENCE [LARGE SCALE GENOMIC DNA]</scope>
    <source>
        <strain evidence="7 8">NRRL 28638</strain>
    </source>
</reference>
<dbReference type="GO" id="GO:0016020">
    <property type="term" value="C:membrane"/>
    <property type="evidence" value="ECO:0007669"/>
    <property type="project" value="UniProtKB-SubCell"/>
</dbReference>
<name>A0A137PG76_CONC2</name>
<feature type="transmembrane region" description="Helical" evidence="6">
    <location>
        <begin position="92"/>
        <end position="112"/>
    </location>
</feature>
<feature type="transmembrane region" description="Helical" evidence="6">
    <location>
        <begin position="159"/>
        <end position="180"/>
    </location>
</feature>
<evidence type="ECO:0000256" key="1">
    <source>
        <dbReference type="ARBA" id="ARBA00004141"/>
    </source>
</evidence>
<keyword evidence="8" id="KW-1185">Reference proteome</keyword>